<comment type="caution">
    <text evidence="1">The sequence shown here is derived from an EMBL/GenBank/DDBJ whole genome shotgun (WGS) entry which is preliminary data.</text>
</comment>
<organism evidence="1 2">
    <name type="scientific">Arcobacter porcinus</name>
    <dbReference type="NCBI Taxonomy" id="1935204"/>
    <lineage>
        <taxon>Bacteria</taxon>
        <taxon>Pseudomonadati</taxon>
        <taxon>Campylobacterota</taxon>
        <taxon>Epsilonproteobacteria</taxon>
        <taxon>Campylobacterales</taxon>
        <taxon>Arcobacteraceae</taxon>
        <taxon>Arcobacter</taxon>
    </lineage>
</organism>
<proteinExistence type="predicted"/>
<accession>A0ABX2YBR2</accession>
<name>A0ABX2YBR2_9BACT</name>
<dbReference type="RefSeq" id="WP_066179429.1">
    <property type="nucleotide sequence ID" value="NZ_LDIR01000003.1"/>
</dbReference>
<keyword evidence="2" id="KW-1185">Reference proteome</keyword>
<dbReference type="EMBL" id="LDIR01000003">
    <property type="protein sequence ID" value="OCL90812.1"/>
    <property type="molecule type" value="Genomic_DNA"/>
</dbReference>
<dbReference type="GeneID" id="60357693"/>
<protein>
    <submittedName>
        <fullName evidence="1">Uncharacterized protein</fullName>
    </submittedName>
</protein>
<evidence type="ECO:0000313" key="1">
    <source>
        <dbReference type="EMBL" id="OCL90812.1"/>
    </source>
</evidence>
<evidence type="ECO:0000313" key="2">
    <source>
        <dbReference type="Proteomes" id="UP000093159"/>
    </source>
</evidence>
<sequence length="62" mass="6953">MILTQEQVEIIQVAKTLKINEILKIKAFAVLSGDDSKEPLMLGNAVGKLYDLSKDQIYKQFA</sequence>
<gene>
    <name evidence="1" type="ORF">AAX28_01631</name>
</gene>
<reference evidence="1 2" key="1">
    <citation type="submission" date="2015-05" db="EMBL/GenBank/DDBJ databases">
        <authorList>
            <person name="Rovetto F."/>
            <person name="Cocolin L."/>
            <person name="Illeghems K."/>
            <person name="Van Nieuwerburgh F."/>
            <person name="Houf K."/>
        </authorList>
    </citation>
    <scope>NUCLEOTIDE SEQUENCE [LARGE SCALE GENOMIC DNA]</scope>
    <source>
        <strain evidence="1 2">117434</strain>
    </source>
</reference>
<dbReference type="Proteomes" id="UP000093159">
    <property type="component" value="Unassembled WGS sequence"/>
</dbReference>